<evidence type="ECO:0000313" key="1">
    <source>
        <dbReference type="EMBL" id="RHM68495.1"/>
    </source>
</evidence>
<dbReference type="InterPro" id="IPR026989">
    <property type="entry name" value="TnpV"/>
</dbReference>
<comment type="caution">
    <text evidence="1">The sequence shown here is derived from an EMBL/GenBank/DDBJ whole genome shotgun (WGS) entry which is preliminary data.</text>
</comment>
<reference evidence="1 2" key="1">
    <citation type="submission" date="2018-08" db="EMBL/GenBank/DDBJ databases">
        <title>A genome reference for cultivated species of the human gut microbiota.</title>
        <authorList>
            <person name="Zou Y."/>
            <person name="Xue W."/>
            <person name="Luo G."/>
        </authorList>
    </citation>
    <scope>NUCLEOTIDE SEQUENCE [LARGE SCALE GENOMIC DNA]</scope>
    <source>
        <strain evidence="1 2">AF33-12</strain>
    </source>
</reference>
<organism evidence="1 2">
    <name type="scientific">Mediterraneibacter gnavus</name>
    <name type="common">Ruminococcus gnavus</name>
    <dbReference type="NCBI Taxonomy" id="33038"/>
    <lineage>
        <taxon>Bacteria</taxon>
        <taxon>Bacillati</taxon>
        <taxon>Bacillota</taxon>
        <taxon>Clostridia</taxon>
        <taxon>Lachnospirales</taxon>
        <taxon>Lachnospiraceae</taxon>
        <taxon>Mediterraneibacter</taxon>
    </lineage>
</organism>
<evidence type="ECO:0000313" key="2">
    <source>
        <dbReference type="Proteomes" id="UP000285610"/>
    </source>
</evidence>
<dbReference type="Pfam" id="PF14198">
    <property type="entry name" value="TnpV"/>
    <property type="match status" value="1"/>
</dbReference>
<proteinExistence type="predicted"/>
<gene>
    <name evidence="1" type="ORF">DWZ50_18835</name>
</gene>
<name>A0A415S0H6_MEDGN</name>
<dbReference type="EMBL" id="QRQE01000082">
    <property type="protein sequence ID" value="RHM68495.1"/>
    <property type="molecule type" value="Genomic_DNA"/>
</dbReference>
<accession>A0A415S0H6</accession>
<protein>
    <submittedName>
        <fullName evidence="1">TnpV protein</fullName>
    </submittedName>
</protein>
<dbReference type="RefSeq" id="WP_118445417.1">
    <property type="nucleotide sequence ID" value="NZ_JBCPGC010000080.1"/>
</dbReference>
<dbReference type="AlphaFoldDB" id="A0A415S0H6"/>
<dbReference type="Proteomes" id="UP000285610">
    <property type="component" value="Unassembled WGS sequence"/>
</dbReference>
<sequence>MAETFGIKYREENGIKYPVLEEEMNEEEIMAQLNRYGRRAAIHFKSLDPERYQVLLLNGKLFPMLQNIEKEAEEMHDHLMEQTVEKMRKTEQVRPEDTMAMASLRTQADMEVRRQVIEEMLQKLA</sequence>